<protein>
    <submittedName>
        <fullName evidence="2">Uncharacterized protein</fullName>
    </submittedName>
</protein>
<gene>
    <name evidence="2" type="ORF">GCM10009560_01860</name>
</gene>
<keyword evidence="1" id="KW-0472">Membrane</keyword>
<name>A0ABN1NMB5_9ACTN</name>
<reference evidence="2 3" key="1">
    <citation type="journal article" date="2019" name="Int. J. Syst. Evol. Microbiol.">
        <title>The Global Catalogue of Microorganisms (GCM) 10K type strain sequencing project: providing services to taxonomists for standard genome sequencing and annotation.</title>
        <authorList>
            <consortium name="The Broad Institute Genomics Platform"/>
            <consortium name="The Broad Institute Genome Sequencing Center for Infectious Disease"/>
            <person name="Wu L."/>
            <person name="Ma J."/>
        </authorList>
    </citation>
    <scope>NUCLEOTIDE SEQUENCE [LARGE SCALE GENOMIC DNA]</scope>
    <source>
        <strain evidence="2 3">JCM 11136</strain>
    </source>
</reference>
<comment type="caution">
    <text evidence="2">The sequence shown here is derived from an EMBL/GenBank/DDBJ whole genome shotgun (WGS) entry which is preliminary data.</text>
</comment>
<keyword evidence="1" id="KW-0812">Transmembrane</keyword>
<proteinExistence type="predicted"/>
<keyword evidence="1" id="KW-1133">Transmembrane helix</keyword>
<dbReference type="Proteomes" id="UP001501578">
    <property type="component" value="Unassembled WGS sequence"/>
</dbReference>
<evidence type="ECO:0000313" key="3">
    <source>
        <dbReference type="Proteomes" id="UP001501578"/>
    </source>
</evidence>
<evidence type="ECO:0000313" key="2">
    <source>
        <dbReference type="EMBL" id="GAA0911973.1"/>
    </source>
</evidence>
<evidence type="ECO:0000256" key="1">
    <source>
        <dbReference type="SAM" id="Phobius"/>
    </source>
</evidence>
<accession>A0ABN1NMB5</accession>
<organism evidence="2 3">
    <name type="scientific">Nonomuraea longicatena</name>
    <dbReference type="NCBI Taxonomy" id="83682"/>
    <lineage>
        <taxon>Bacteria</taxon>
        <taxon>Bacillati</taxon>
        <taxon>Actinomycetota</taxon>
        <taxon>Actinomycetes</taxon>
        <taxon>Streptosporangiales</taxon>
        <taxon>Streptosporangiaceae</taxon>
        <taxon>Nonomuraea</taxon>
    </lineage>
</organism>
<feature type="transmembrane region" description="Helical" evidence="1">
    <location>
        <begin position="63"/>
        <end position="81"/>
    </location>
</feature>
<sequence length="112" mass="11456">MARTGTRAARWLLLVLLVVGVCGMHTLGHVSAGHGPLHGVSSVAGPGGEGAALPAMDPDTVCLAVLTSVSFLALASVRGWVKGWSPPSVRVVRRGSGVARAPPRITSCILRI</sequence>
<dbReference type="EMBL" id="BAAAHQ010000001">
    <property type="protein sequence ID" value="GAA0911973.1"/>
    <property type="molecule type" value="Genomic_DNA"/>
</dbReference>
<keyword evidence="3" id="KW-1185">Reference proteome</keyword>